<feature type="coiled-coil region" evidence="1">
    <location>
        <begin position="215"/>
        <end position="284"/>
    </location>
</feature>
<feature type="compositionally biased region" description="Polar residues" evidence="2">
    <location>
        <begin position="1"/>
        <end position="20"/>
    </location>
</feature>
<organism evidence="3 4">
    <name type="scientific">Massarina eburnea CBS 473.64</name>
    <dbReference type="NCBI Taxonomy" id="1395130"/>
    <lineage>
        <taxon>Eukaryota</taxon>
        <taxon>Fungi</taxon>
        <taxon>Dikarya</taxon>
        <taxon>Ascomycota</taxon>
        <taxon>Pezizomycotina</taxon>
        <taxon>Dothideomycetes</taxon>
        <taxon>Pleosporomycetidae</taxon>
        <taxon>Pleosporales</taxon>
        <taxon>Massarineae</taxon>
        <taxon>Massarinaceae</taxon>
        <taxon>Massarina</taxon>
    </lineage>
</organism>
<feature type="compositionally biased region" description="Basic and acidic residues" evidence="2">
    <location>
        <begin position="71"/>
        <end position="85"/>
    </location>
</feature>
<evidence type="ECO:0000313" key="3">
    <source>
        <dbReference type="EMBL" id="KAF2646264.1"/>
    </source>
</evidence>
<proteinExistence type="predicted"/>
<dbReference type="AlphaFoldDB" id="A0A6A6SJ65"/>
<feature type="region of interest" description="Disordered" evidence="2">
    <location>
        <begin position="1"/>
        <end position="85"/>
    </location>
</feature>
<feature type="compositionally biased region" description="Basic and acidic residues" evidence="2">
    <location>
        <begin position="43"/>
        <end position="64"/>
    </location>
</feature>
<gene>
    <name evidence="3" type="ORF">P280DRAFT_524980</name>
</gene>
<dbReference type="OrthoDB" id="3801048at2759"/>
<name>A0A6A6SJ65_9PLEO</name>
<keyword evidence="1" id="KW-0175">Coiled coil</keyword>
<dbReference type="Proteomes" id="UP000799753">
    <property type="component" value="Unassembled WGS sequence"/>
</dbReference>
<evidence type="ECO:0000256" key="1">
    <source>
        <dbReference type="SAM" id="Coils"/>
    </source>
</evidence>
<accession>A0A6A6SJ65</accession>
<dbReference type="Gene3D" id="1.10.287.1490">
    <property type="match status" value="1"/>
</dbReference>
<dbReference type="EMBL" id="MU006776">
    <property type="protein sequence ID" value="KAF2646264.1"/>
    <property type="molecule type" value="Genomic_DNA"/>
</dbReference>
<sequence length="489" mass="54146">MDGDNSANVFNFNLAPSASATDYRGAKRRKESEKKTRVRMATRKLEVDKATKKQAHDERGRKLAESAAADSLRRDDRDRDLDRDSIMQDDDNYDILRQEIHDLKKQIVDLSGAHANSRRELQGHQAENKAKDDAITALTNKNNELENKFVESRQTINHLNQSSKDVDGHLNKAYADLEASNAGRKAAIKAKDDADARCKEKSIEVASLQGHLVKAQTTINNLASTSSALEQLERDNKALQAEIDNNSDVSTQHDQEIAVKDARIQRLETELQKALQGKLSAEAAIADAQAPTAAPQIPHGDESLESELAGLSDSEFVDVSSTFEQLEVSEIHEIASQVPVPAVPLHASTQTEASDKTISGIHSIIEIAPEDTMSIVQTPPQFLTSVQPVPTVATSKKQSVSKFLAALLLFLVILFWKQQFELSRNDHGYYARSHHSRYGAFGQGRYLLGVFPVGFDIGHSEWSERLCAYMSRAILSFEEWAGSTPTPMY</sequence>
<feature type="coiled-coil region" evidence="1">
    <location>
        <begin position="86"/>
        <end position="162"/>
    </location>
</feature>
<evidence type="ECO:0000256" key="2">
    <source>
        <dbReference type="SAM" id="MobiDB-lite"/>
    </source>
</evidence>
<keyword evidence="4" id="KW-1185">Reference proteome</keyword>
<reference evidence="3" key="1">
    <citation type="journal article" date="2020" name="Stud. Mycol.">
        <title>101 Dothideomycetes genomes: a test case for predicting lifestyles and emergence of pathogens.</title>
        <authorList>
            <person name="Haridas S."/>
            <person name="Albert R."/>
            <person name="Binder M."/>
            <person name="Bloem J."/>
            <person name="Labutti K."/>
            <person name="Salamov A."/>
            <person name="Andreopoulos B."/>
            <person name="Baker S."/>
            <person name="Barry K."/>
            <person name="Bills G."/>
            <person name="Bluhm B."/>
            <person name="Cannon C."/>
            <person name="Castanera R."/>
            <person name="Culley D."/>
            <person name="Daum C."/>
            <person name="Ezra D."/>
            <person name="Gonzalez J."/>
            <person name="Henrissat B."/>
            <person name="Kuo A."/>
            <person name="Liang C."/>
            <person name="Lipzen A."/>
            <person name="Lutzoni F."/>
            <person name="Magnuson J."/>
            <person name="Mondo S."/>
            <person name="Nolan M."/>
            <person name="Ohm R."/>
            <person name="Pangilinan J."/>
            <person name="Park H.-J."/>
            <person name="Ramirez L."/>
            <person name="Alfaro M."/>
            <person name="Sun H."/>
            <person name="Tritt A."/>
            <person name="Yoshinaga Y."/>
            <person name="Zwiers L.-H."/>
            <person name="Turgeon B."/>
            <person name="Goodwin S."/>
            <person name="Spatafora J."/>
            <person name="Crous P."/>
            <person name="Grigoriev I."/>
        </authorList>
    </citation>
    <scope>NUCLEOTIDE SEQUENCE</scope>
    <source>
        <strain evidence="3">CBS 473.64</strain>
    </source>
</reference>
<protein>
    <submittedName>
        <fullName evidence="3">Uncharacterized protein</fullName>
    </submittedName>
</protein>
<evidence type="ECO:0000313" key="4">
    <source>
        <dbReference type="Proteomes" id="UP000799753"/>
    </source>
</evidence>